<organism evidence="1 2">
    <name type="scientific">Tritrichomonas musculus</name>
    <dbReference type="NCBI Taxonomy" id="1915356"/>
    <lineage>
        <taxon>Eukaryota</taxon>
        <taxon>Metamonada</taxon>
        <taxon>Parabasalia</taxon>
        <taxon>Tritrichomonadida</taxon>
        <taxon>Tritrichomonadidae</taxon>
        <taxon>Tritrichomonas</taxon>
    </lineage>
</organism>
<gene>
    <name evidence="1" type="ORF">M9Y10_024483</name>
</gene>
<accession>A0ABR2HC40</accession>
<protein>
    <submittedName>
        <fullName evidence="1">Uncharacterized protein</fullName>
    </submittedName>
</protein>
<evidence type="ECO:0000313" key="2">
    <source>
        <dbReference type="Proteomes" id="UP001470230"/>
    </source>
</evidence>
<reference evidence="1 2" key="1">
    <citation type="submission" date="2024-04" db="EMBL/GenBank/DDBJ databases">
        <title>Tritrichomonas musculus Genome.</title>
        <authorList>
            <person name="Alves-Ferreira E."/>
            <person name="Grigg M."/>
            <person name="Lorenzi H."/>
            <person name="Galac M."/>
        </authorList>
    </citation>
    <scope>NUCLEOTIDE SEQUENCE [LARGE SCALE GENOMIC DNA]</scope>
    <source>
        <strain evidence="1 2">EAF2021</strain>
    </source>
</reference>
<proteinExistence type="predicted"/>
<dbReference type="EMBL" id="JAPFFF010000033">
    <property type="protein sequence ID" value="KAK8844272.1"/>
    <property type="molecule type" value="Genomic_DNA"/>
</dbReference>
<name>A0ABR2HC40_9EUKA</name>
<comment type="caution">
    <text evidence="1">The sequence shown here is derived from an EMBL/GenBank/DDBJ whole genome shotgun (WGS) entry which is preliminary data.</text>
</comment>
<evidence type="ECO:0000313" key="1">
    <source>
        <dbReference type="EMBL" id="KAK8844272.1"/>
    </source>
</evidence>
<dbReference type="Proteomes" id="UP001470230">
    <property type="component" value="Unassembled WGS sequence"/>
</dbReference>
<keyword evidence="2" id="KW-1185">Reference proteome</keyword>
<sequence>MSFTETKAWKYLTHRYGRELNLEDLQNLGNTICYCFGSDNEQFDDVEDAVMWFEHFWDTFKPVIEKHIHIFNEEGEELNFSPERNEQILTEDQKKASMTFY</sequence>